<dbReference type="Proteomes" id="UP000789920">
    <property type="component" value="Unassembled WGS sequence"/>
</dbReference>
<feature type="non-terminal residue" evidence="1">
    <location>
        <position position="1"/>
    </location>
</feature>
<gene>
    <name evidence="1" type="ORF">RPERSI_LOCUS21194</name>
</gene>
<dbReference type="EMBL" id="CAJVQC010061511">
    <property type="protein sequence ID" value="CAG8801846.1"/>
    <property type="molecule type" value="Genomic_DNA"/>
</dbReference>
<name>A0ACA9RPC2_9GLOM</name>
<organism evidence="1 2">
    <name type="scientific">Racocetra persica</name>
    <dbReference type="NCBI Taxonomy" id="160502"/>
    <lineage>
        <taxon>Eukaryota</taxon>
        <taxon>Fungi</taxon>
        <taxon>Fungi incertae sedis</taxon>
        <taxon>Mucoromycota</taxon>
        <taxon>Glomeromycotina</taxon>
        <taxon>Glomeromycetes</taxon>
        <taxon>Diversisporales</taxon>
        <taxon>Gigasporaceae</taxon>
        <taxon>Racocetra</taxon>
    </lineage>
</organism>
<comment type="caution">
    <text evidence="1">The sequence shown here is derived from an EMBL/GenBank/DDBJ whole genome shotgun (WGS) entry which is preliminary data.</text>
</comment>
<proteinExistence type="predicted"/>
<sequence>KDSGYQLKQDDPSALKEIIQQVQVEISKKDPKSFGFRTKFMIETIMNLKNNRLKQQSLVVNTECILRMKKFLANLGKRIHVQMTEALRVSLDDIRSIDTKGKWWLVGSSSTANVTDSQITYLTRHPESSSVSEAFLNLAKQQKMNTDVRRCIFVVLMSSEDYIDAFERLLKLGLKEVQAREIPRVLLHCCGNENTPNPYYSLIAQRLCDYDHSFKVTFKYCLWDFLRECGEGDVGGIGETMNNIPENNSSEKISLRRIVNLAKLFAWLIVNGGLSIIILKTVTFTKLQSQSRLFFQLLFSNIILIQNANGRKPKLLAKIFINAVHNPILAQEMMFFLHHFVKTGDILKEEEKETVEWGCDIVKK</sequence>
<feature type="non-terminal residue" evidence="1">
    <location>
        <position position="364"/>
    </location>
</feature>
<keyword evidence="2" id="KW-1185">Reference proteome</keyword>
<protein>
    <submittedName>
        <fullName evidence="1">12142_t:CDS:1</fullName>
    </submittedName>
</protein>
<reference evidence="1" key="1">
    <citation type="submission" date="2021-06" db="EMBL/GenBank/DDBJ databases">
        <authorList>
            <person name="Kallberg Y."/>
            <person name="Tangrot J."/>
            <person name="Rosling A."/>
        </authorList>
    </citation>
    <scope>NUCLEOTIDE SEQUENCE</scope>
    <source>
        <strain evidence="1">MA461A</strain>
    </source>
</reference>
<accession>A0ACA9RPC2</accession>
<evidence type="ECO:0000313" key="2">
    <source>
        <dbReference type="Proteomes" id="UP000789920"/>
    </source>
</evidence>
<evidence type="ECO:0000313" key="1">
    <source>
        <dbReference type="EMBL" id="CAG8801846.1"/>
    </source>
</evidence>